<dbReference type="AlphaFoldDB" id="A0A9Q1EV57"/>
<evidence type="ECO:0000313" key="2">
    <source>
        <dbReference type="EMBL" id="KAJ8345667.1"/>
    </source>
</evidence>
<gene>
    <name evidence="2" type="ORF">SKAU_G00298600</name>
</gene>
<feature type="region of interest" description="Disordered" evidence="1">
    <location>
        <begin position="1"/>
        <end position="23"/>
    </location>
</feature>
<feature type="compositionally biased region" description="Polar residues" evidence="1">
    <location>
        <begin position="117"/>
        <end position="129"/>
    </location>
</feature>
<sequence>MRIKRTDILPQPSAAPRRPAPPARLASVCLQGSRALTRALAGGRFPLAEKLKASPGTQGSAHLPRYARLKMRDGQPNPAHSPDMACLQPPQSQAVWARPAGGVGGDGMGTVERRSNRPSLAVTSPDSPN</sequence>
<feature type="region of interest" description="Disordered" evidence="1">
    <location>
        <begin position="71"/>
        <end position="129"/>
    </location>
</feature>
<proteinExistence type="predicted"/>
<accession>A0A9Q1EV57</accession>
<reference evidence="2" key="1">
    <citation type="journal article" date="2023" name="Science">
        <title>Genome structures resolve the early diversification of teleost fishes.</title>
        <authorList>
            <person name="Parey E."/>
            <person name="Louis A."/>
            <person name="Montfort J."/>
            <person name="Bouchez O."/>
            <person name="Roques C."/>
            <person name="Iampietro C."/>
            <person name="Lluch J."/>
            <person name="Castinel A."/>
            <person name="Donnadieu C."/>
            <person name="Desvignes T."/>
            <person name="Floi Bucao C."/>
            <person name="Jouanno E."/>
            <person name="Wen M."/>
            <person name="Mejri S."/>
            <person name="Dirks R."/>
            <person name="Jansen H."/>
            <person name="Henkel C."/>
            <person name="Chen W.J."/>
            <person name="Zahm M."/>
            <person name="Cabau C."/>
            <person name="Klopp C."/>
            <person name="Thompson A.W."/>
            <person name="Robinson-Rechavi M."/>
            <person name="Braasch I."/>
            <person name="Lecointre G."/>
            <person name="Bobe J."/>
            <person name="Postlethwait J.H."/>
            <person name="Berthelot C."/>
            <person name="Roest Crollius H."/>
            <person name="Guiguen Y."/>
        </authorList>
    </citation>
    <scope>NUCLEOTIDE SEQUENCE</scope>
    <source>
        <strain evidence="2">WJC10195</strain>
    </source>
</reference>
<evidence type="ECO:0000256" key="1">
    <source>
        <dbReference type="SAM" id="MobiDB-lite"/>
    </source>
</evidence>
<protein>
    <submittedName>
        <fullName evidence="2">Uncharacterized protein</fullName>
    </submittedName>
</protein>
<comment type="caution">
    <text evidence="2">The sequence shown here is derived from an EMBL/GenBank/DDBJ whole genome shotgun (WGS) entry which is preliminary data.</text>
</comment>
<feature type="compositionally biased region" description="Low complexity" evidence="1">
    <location>
        <begin position="9"/>
        <end position="23"/>
    </location>
</feature>
<name>A0A9Q1EV57_SYNKA</name>
<keyword evidence="3" id="KW-1185">Reference proteome</keyword>
<evidence type="ECO:0000313" key="3">
    <source>
        <dbReference type="Proteomes" id="UP001152622"/>
    </source>
</evidence>
<organism evidence="2 3">
    <name type="scientific">Synaphobranchus kaupii</name>
    <name type="common">Kaup's arrowtooth eel</name>
    <dbReference type="NCBI Taxonomy" id="118154"/>
    <lineage>
        <taxon>Eukaryota</taxon>
        <taxon>Metazoa</taxon>
        <taxon>Chordata</taxon>
        <taxon>Craniata</taxon>
        <taxon>Vertebrata</taxon>
        <taxon>Euteleostomi</taxon>
        <taxon>Actinopterygii</taxon>
        <taxon>Neopterygii</taxon>
        <taxon>Teleostei</taxon>
        <taxon>Anguilliformes</taxon>
        <taxon>Synaphobranchidae</taxon>
        <taxon>Synaphobranchus</taxon>
    </lineage>
</organism>
<dbReference type="Proteomes" id="UP001152622">
    <property type="component" value="Chromosome 12"/>
</dbReference>
<dbReference type="EMBL" id="JAINUF010000012">
    <property type="protein sequence ID" value="KAJ8345667.1"/>
    <property type="molecule type" value="Genomic_DNA"/>
</dbReference>